<name>A0A212A6R8_9RHOB</name>
<dbReference type="SUPFAM" id="SSF46689">
    <property type="entry name" value="Homeodomain-like"/>
    <property type="match status" value="1"/>
</dbReference>
<evidence type="ECO:0000313" key="1">
    <source>
        <dbReference type="EMBL" id="OWJ74614.1"/>
    </source>
</evidence>
<evidence type="ECO:0008006" key="3">
    <source>
        <dbReference type="Google" id="ProtNLM"/>
    </source>
</evidence>
<keyword evidence="2" id="KW-1185">Reference proteome</keyword>
<gene>
    <name evidence="1" type="ORF">CDV49_19050</name>
</gene>
<proteinExistence type="predicted"/>
<dbReference type="EMBL" id="NIPW01000057">
    <property type="protein sequence ID" value="OWJ74614.1"/>
    <property type="molecule type" value="Genomic_DNA"/>
</dbReference>
<dbReference type="Pfam" id="PF13384">
    <property type="entry name" value="HTH_23"/>
    <property type="match status" value="1"/>
</dbReference>
<dbReference type="RefSeq" id="WP_088216882.1">
    <property type="nucleotide sequence ID" value="NZ_NIPW01000057.1"/>
</dbReference>
<accession>A0A212A6R8</accession>
<dbReference type="InterPro" id="IPR009057">
    <property type="entry name" value="Homeodomain-like_sf"/>
</dbReference>
<reference evidence="1 2" key="1">
    <citation type="submission" date="2016-12" db="EMBL/GenBank/DDBJ databases">
        <title>Comparison of Traditional DNA-DNA Hybridization with In Silico Genomic Analysis.</title>
        <authorList>
            <person name="Nicholson A.C."/>
            <person name="Humrighouse B.W."/>
            <person name="Graziano J."/>
            <person name="Lasker B."/>
            <person name="Whitney A.M."/>
            <person name="Mcquiston J.R."/>
        </authorList>
    </citation>
    <scope>NUCLEOTIDE SEQUENCE [LARGE SCALE GENOMIC DNA]</scope>
    <source>
        <strain evidence="1 2">H2240</strain>
    </source>
</reference>
<dbReference type="Proteomes" id="UP000196878">
    <property type="component" value="Unassembled WGS sequence"/>
</dbReference>
<evidence type="ECO:0000313" key="2">
    <source>
        <dbReference type="Proteomes" id="UP000196878"/>
    </source>
</evidence>
<protein>
    <recommendedName>
        <fullName evidence="3">Homeodomain-like domain-containing protein</fullName>
    </recommendedName>
</protein>
<dbReference type="OrthoDB" id="189843at2"/>
<comment type="caution">
    <text evidence="1">The sequence shown here is derived from an EMBL/GenBank/DDBJ whole genome shotgun (WGS) entry which is preliminary data.</text>
</comment>
<dbReference type="AlphaFoldDB" id="A0A212A6R8"/>
<sequence length="315" mass="34922">MTIHPSSTLDMEKLRKVRALMLGGKTEGERLAARGRAEVLAARAGVTLQQALSKLDAAKQAAPQSGNPFAGFADWMEEKEPGYKAEQARRRADREANRLARCKELLAEYGSEKAVFVPTDLEKRLRRALLPLREGGDSFKGWVAGNPTPAMWAAIQAAAPLPDTLHGIWAEHAAWEKLVTDRITFEPYYDAPAHVRARQAALERHMDRTPAPSIEGMRARLAWLAHLNDRGFTRDIHDDEAMIATLRADFEAIAAGVQGMCQTHTPAQRPAQRRAAVLDLLTTEPGLSDREIARRVGCSPQTVGNWRRRKAEDGR</sequence>
<organism evidence="1 2">
    <name type="scientific">Haematobacter genomosp. 1</name>
    <dbReference type="NCBI Taxonomy" id="366618"/>
    <lineage>
        <taxon>Bacteria</taxon>
        <taxon>Pseudomonadati</taxon>
        <taxon>Pseudomonadota</taxon>
        <taxon>Alphaproteobacteria</taxon>
        <taxon>Rhodobacterales</taxon>
        <taxon>Paracoccaceae</taxon>
        <taxon>Haematobacter</taxon>
    </lineage>
</organism>